<organism evidence="1">
    <name type="scientific">Sesamum latifolium</name>
    <dbReference type="NCBI Taxonomy" id="2727402"/>
    <lineage>
        <taxon>Eukaryota</taxon>
        <taxon>Viridiplantae</taxon>
        <taxon>Streptophyta</taxon>
        <taxon>Embryophyta</taxon>
        <taxon>Tracheophyta</taxon>
        <taxon>Spermatophyta</taxon>
        <taxon>Magnoliopsida</taxon>
        <taxon>eudicotyledons</taxon>
        <taxon>Gunneridae</taxon>
        <taxon>Pentapetalae</taxon>
        <taxon>asterids</taxon>
        <taxon>lamiids</taxon>
        <taxon>Lamiales</taxon>
        <taxon>Pedaliaceae</taxon>
        <taxon>Sesamum</taxon>
    </lineage>
</organism>
<reference evidence="1" key="1">
    <citation type="submission" date="2020-06" db="EMBL/GenBank/DDBJ databases">
        <authorList>
            <person name="Li T."/>
            <person name="Hu X."/>
            <person name="Zhang T."/>
            <person name="Song X."/>
            <person name="Zhang H."/>
            <person name="Dai N."/>
            <person name="Sheng W."/>
            <person name="Hou X."/>
            <person name="Wei L."/>
        </authorList>
    </citation>
    <scope>NUCLEOTIDE SEQUENCE</scope>
    <source>
        <strain evidence="1">KEN1</strain>
        <tissue evidence="1">Leaf</tissue>
    </source>
</reference>
<accession>A0AAW2VCH4</accession>
<reference evidence="1" key="2">
    <citation type="journal article" date="2024" name="Plant">
        <title>Genomic evolution and insights into agronomic trait innovations of Sesamum species.</title>
        <authorList>
            <person name="Miao H."/>
            <person name="Wang L."/>
            <person name="Qu L."/>
            <person name="Liu H."/>
            <person name="Sun Y."/>
            <person name="Le M."/>
            <person name="Wang Q."/>
            <person name="Wei S."/>
            <person name="Zheng Y."/>
            <person name="Lin W."/>
            <person name="Duan Y."/>
            <person name="Cao H."/>
            <person name="Xiong S."/>
            <person name="Wang X."/>
            <person name="Wei L."/>
            <person name="Li C."/>
            <person name="Ma Q."/>
            <person name="Ju M."/>
            <person name="Zhao R."/>
            <person name="Li G."/>
            <person name="Mu C."/>
            <person name="Tian Q."/>
            <person name="Mei H."/>
            <person name="Zhang T."/>
            <person name="Gao T."/>
            <person name="Zhang H."/>
        </authorList>
    </citation>
    <scope>NUCLEOTIDE SEQUENCE</scope>
    <source>
        <strain evidence="1">KEN1</strain>
    </source>
</reference>
<comment type="caution">
    <text evidence="1">The sequence shown here is derived from an EMBL/GenBank/DDBJ whole genome shotgun (WGS) entry which is preliminary data.</text>
</comment>
<evidence type="ECO:0000313" key="1">
    <source>
        <dbReference type="EMBL" id="KAL0427330.1"/>
    </source>
</evidence>
<name>A0AAW2VCH4_9LAMI</name>
<sequence>MMTMFRVCQCGGETEISEDCVGNSSVMDDRMGLKLFGYDVEVIDYAMVQAACDLDIG</sequence>
<dbReference type="AlphaFoldDB" id="A0AAW2VCH4"/>
<protein>
    <submittedName>
        <fullName evidence="1">Uncharacterized protein</fullName>
    </submittedName>
</protein>
<proteinExistence type="predicted"/>
<dbReference type="EMBL" id="JACGWN010000010">
    <property type="protein sequence ID" value="KAL0427330.1"/>
    <property type="molecule type" value="Genomic_DNA"/>
</dbReference>
<gene>
    <name evidence="1" type="ORF">Slati_2907800</name>
</gene>